<name>A0A1B2RBV0_BACTU</name>
<proteinExistence type="predicted"/>
<protein>
    <submittedName>
        <fullName evidence="1">Uncharacterized protein</fullName>
    </submittedName>
</protein>
<dbReference type="EMBL" id="KX258624">
    <property type="protein sequence ID" value="AOB42145.1"/>
    <property type="molecule type" value="Genomic_DNA"/>
</dbReference>
<gene>
    <name evidence="1" type="ORF">pFR260_048</name>
</gene>
<dbReference type="AlphaFoldDB" id="A0A1B2RBV0"/>
<evidence type="ECO:0000313" key="1">
    <source>
        <dbReference type="EMBL" id="AOB42145.1"/>
    </source>
</evidence>
<sequence>MLKHMKYVKQAKNEIFLMAILFFLFFVMLLYNEGAAVLSVSSCLINIIAKDLFSQRA</sequence>
<accession>A0A1B2RBV0</accession>
<dbReference type="RefSeq" id="WP_172688940.1">
    <property type="nucleotide sequence ID" value="NZ_KX258624.1"/>
</dbReference>
<geneLocation type="plasmid" evidence="1">
    <name>pFR260</name>
</geneLocation>
<organism evidence="1">
    <name type="scientific">Bacillus thuringiensis</name>
    <dbReference type="NCBI Taxonomy" id="1428"/>
    <lineage>
        <taxon>Bacteria</taxon>
        <taxon>Bacillati</taxon>
        <taxon>Bacillota</taxon>
        <taxon>Bacilli</taxon>
        <taxon>Bacillales</taxon>
        <taxon>Bacillaceae</taxon>
        <taxon>Bacillus</taxon>
        <taxon>Bacillus cereus group</taxon>
    </lineage>
</organism>
<keyword evidence="1" id="KW-0614">Plasmid</keyword>
<reference evidence="1" key="1">
    <citation type="submission" date="2016-05" db="EMBL/GenBank/DDBJ databases">
        <title>Complete sequence and organization of pFR260, the Bacillus thuringiensis INTA Fr7-4 plasmid harbouring the insecticidal genes.</title>
        <authorList>
            <person name="Navas L.E."/>
            <person name="Amadio A.F."/>
            <person name="Ortiz E.M."/>
            <person name="Sauka D.H."/>
            <person name="Benintende G.B."/>
            <person name="Zandomeni R.O."/>
            <person name="Berretta M.F."/>
        </authorList>
    </citation>
    <scope>NUCLEOTIDE SEQUENCE</scope>
    <source>
        <strain evidence="1">INTA Fr7-4</strain>
        <plasmid evidence="1">pFR260</plasmid>
    </source>
</reference>